<name>A0A2M8KUR3_9BACT</name>
<dbReference type="AlphaFoldDB" id="A0A2M8KUR3"/>
<dbReference type="Proteomes" id="UP000231569">
    <property type="component" value="Unassembled WGS sequence"/>
</dbReference>
<evidence type="ECO:0000313" key="1">
    <source>
        <dbReference type="EMBL" id="PJE63675.1"/>
    </source>
</evidence>
<proteinExistence type="predicted"/>
<gene>
    <name evidence="1" type="ORF">COU89_02025</name>
</gene>
<protein>
    <submittedName>
        <fullName evidence="1">Uncharacterized protein</fullName>
    </submittedName>
</protein>
<dbReference type="EMBL" id="PFEE01000045">
    <property type="protein sequence ID" value="PJE63675.1"/>
    <property type="molecule type" value="Genomic_DNA"/>
</dbReference>
<organism evidence="1 2">
    <name type="scientific">Candidatus Roizmanbacteria bacterium CG10_big_fil_rev_8_21_14_0_10_45_7</name>
    <dbReference type="NCBI Taxonomy" id="1974854"/>
    <lineage>
        <taxon>Bacteria</taxon>
        <taxon>Candidatus Roizmaniibacteriota</taxon>
    </lineage>
</organism>
<reference evidence="2" key="1">
    <citation type="submission" date="2017-09" db="EMBL/GenBank/DDBJ databases">
        <title>Depth-based differentiation of microbial function through sediment-hosted aquifers and enrichment of novel symbionts in the deep terrestrial subsurface.</title>
        <authorList>
            <person name="Probst A.J."/>
            <person name="Ladd B."/>
            <person name="Jarett J.K."/>
            <person name="Geller-Mcgrath D.E."/>
            <person name="Sieber C.M.K."/>
            <person name="Emerson J.B."/>
            <person name="Anantharaman K."/>
            <person name="Thomas B.C."/>
            <person name="Malmstrom R."/>
            <person name="Stieglmeier M."/>
            <person name="Klingl A."/>
            <person name="Woyke T."/>
            <person name="Ryan C.M."/>
            <person name="Banfield J.F."/>
        </authorList>
    </citation>
    <scope>NUCLEOTIDE SEQUENCE [LARGE SCALE GENOMIC DNA]</scope>
</reference>
<evidence type="ECO:0000313" key="2">
    <source>
        <dbReference type="Proteomes" id="UP000231569"/>
    </source>
</evidence>
<accession>A0A2M8KUR3</accession>
<sequence length="109" mass="12566">MYLQGHIALPGKKPVNFTVYNNNLLMRLNGRWYTFPPYDDFIKAAETEYGYKALIKYNKGETYLMQTDYAQRPLVSVQRESCAVMGNSLLKRLQEKFPVYGIVADISSV</sequence>
<comment type="caution">
    <text evidence="1">The sequence shown here is derived from an EMBL/GenBank/DDBJ whole genome shotgun (WGS) entry which is preliminary data.</text>
</comment>